<proteinExistence type="predicted"/>
<keyword evidence="5" id="KW-0614">Plasmid</keyword>
<dbReference type="InterPro" id="IPR000524">
    <property type="entry name" value="Tscrpt_reg_HTH_GntR"/>
</dbReference>
<organism evidence="5 6">
    <name type="scientific">Methylocystis parvus</name>
    <dbReference type="NCBI Taxonomy" id="134"/>
    <lineage>
        <taxon>Bacteria</taxon>
        <taxon>Pseudomonadati</taxon>
        <taxon>Pseudomonadota</taxon>
        <taxon>Alphaproteobacteria</taxon>
        <taxon>Hyphomicrobiales</taxon>
        <taxon>Methylocystaceae</taxon>
        <taxon>Methylocystis</taxon>
    </lineage>
</organism>
<dbReference type="InterPro" id="IPR036388">
    <property type="entry name" value="WH-like_DNA-bd_sf"/>
</dbReference>
<evidence type="ECO:0000256" key="3">
    <source>
        <dbReference type="ARBA" id="ARBA00023163"/>
    </source>
</evidence>
<dbReference type="Pfam" id="PF00392">
    <property type="entry name" value="GntR"/>
    <property type="match status" value="1"/>
</dbReference>
<keyword evidence="6" id="KW-1185">Reference proteome</keyword>
<dbReference type="SMART" id="SM00895">
    <property type="entry name" value="FCD"/>
    <property type="match status" value="1"/>
</dbReference>
<dbReference type="InterPro" id="IPR011711">
    <property type="entry name" value="GntR_C"/>
</dbReference>
<evidence type="ECO:0000313" key="6">
    <source>
        <dbReference type="Proteomes" id="UP000422569"/>
    </source>
</evidence>
<dbReference type="KEGG" id="mpar:F7D14_21230"/>
<dbReference type="Gene3D" id="1.10.10.10">
    <property type="entry name" value="Winged helix-like DNA-binding domain superfamily/Winged helix DNA-binding domain"/>
    <property type="match status" value="1"/>
</dbReference>
<dbReference type="CDD" id="cd07377">
    <property type="entry name" value="WHTH_GntR"/>
    <property type="match status" value="1"/>
</dbReference>
<dbReference type="SUPFAM" id="SSF46785">
    <property type="entry name" value="Winged helix' DNA-binding domain"/>
    <property type="match status" value="1"/>
</dbReference>
<reference evidence="5 6" key="1">
    <citation type="submission" date="2019-09" db="EMBL/GenBank/DDBJ databases">
        <title>Isolation and complete genome sequencing of Methylocystis species.</title>
        <authorList>
            <person name="Rumah B.L."/>
            <person name="Stead C.E."/>
            <person name="Stevens B.C."/>
            <person name="Minton N.P."/>
            <person name="Grosse-Honebrink A."/>
            <person name="Zhang Y."/>
        </authorList>
    </citation>
    <scope>NUCLEOTIDE SEQUENCE [LARGE SCALE GENOMIC DNA]</scope>
    <source>
        <strain evidence="5 6">BRCS2</strain>
        <plasmid evidence="5 6">unnamed2</plasmid>
    </source>
</reference>
<dbReference type="InterPro" id="IPR008920">
    <property type="entry name" value="TF_FadR/GntR_C"/>
</dbReference>
<dbReference type="PANTHER" id="PTHR43537:SF47">
    <property type="entry name" value="REGULATORY PROTEIN GNTR HTH"/>
    <property type="match status" value="1"/>
</dbReference>
<dbReference type="Proteomes" id="UP000422569">
    <property type="component" value="Plasmid unnamed2"/>
</dbReference>
<dbReference type="AlphaFoldDB" id="A0A6B8MEE1"/>
<evidence type="ECO:0000256" key="2">
    <source>
        <dbReference type="ARBA" id="ARBA00023125"/>
    </source>
</evidence>
<dbReference type="RefSeq" id="WP_016921369.1">
    <property type="nucleotide sequence ID" value="NZ_CP044333.1"/>
</dbReference>
<dbReference type="EMBL" id="CP044333">
    <property type="protein sequence ID" value="QGN00103.1"/>
    <property type="molecule type" value="Genomic_DNA"/>
</dbReference>
<dbReference type="SMART" id="SM00345">
    <property type="entry name" value="HTH_GNTR"/>
    <property type="match status" value="1"/>
</dbReference>
<gene>
    <name evidence="5" type="ORF">F7D14_21230</name>
</gene>
<keyword evidence="1" id="KW-0805">Transcription regulation</keyword>
<keyword evidence="2" id="KW-0238">DNA-binding</keyword>
<evidence type="ECO:0000259" key="4">
    <source>
        <dbReference type="PROSITE" id="PS50949"/>
    </source>
</evidence>
<dbReference type="Gene3D" id="1.20.120.530">
    <property type="entry name" value="GntR ligand-binding domain-like"/>
    <property type="match status" value="1"/>
</dbReference>
<dbReference type="GO" id="GO:0003677">
    <property type="term" value="F:DNA binding"/>
    <property type="evidence" value="ECO:0007669"/>
    <property type="project" value="UniProtKB-KW"/>
</dbReference>
<evidence type="ECO:0000256" key="1">
    <source>
        <dbReference type="ARBA" id="ARBA00023015"/>
    </source>
</evidence>
<geneLocation type="plasmid" evidence="5">
    <name>unnamed2</name>
</geneLocation>
<dbReference type="GO" id="GO:0003700">
    <property type="term" value="F:DNA-binding transcription factor activity"/>
    <property type="evidence" value="ECO:0007669"/>
    <property type="project" value="InterPro"/>
</dbReference>
<evidence type="ECO:0000313" key="5">
    <source>
        <dbReference type="EMBL" id="QGN00103.1"/>
    </source>
</evidence>
<feature type="domain" description="HTH gntR-type" evidence="4">
    <location>
        <begin position="15"/>
        <end position="83"/>
    </location>
</feature>
<accession>A0A6B8MEE1</accession>
<dbReference type="InterPro" id="IPR036390">
    <property type="entry name" value="WH_DNA-bd_sf"/>
</dbReference>
<protein>
    <submittedName>
        <fullName evidence="5">FadR family transcriptional regulator</fullName>
    </submittedName>
</protein>
<dbReference type="PANTHER" id="PTHR43537">
    <property type="entry name" value="TRANSCRIPTIONAL REGULATOR, GNTR FAMILY"/>
    <property type="match status" value="1"/>
</dbReference>
<sequence length="253" mass="28780">MKPTRPTTLSQVPRRSLVDSTIDLIRAQIEGGVWQVGEKIPKEDVLAERLRVGRNTVREAIRALSYTQLLEVRQGDGTYVRSNIEPAEIMRHIRGASLREHFELRAMFETNSARLAAHHRSEEDIALLRLLLKQRGEEQDHTDRATFVDADIEFHGAIARMSSNAVLAELYRYFSPTMRAYMLFALSQRDLPMPSLDLHEAIVDAIARGDAEAAETARRALSTPLIIALESKDRSMKYLSMDWKPSVSRRTKL</sequence>
<name>A0A6B8MEE1_9HYPH</name>
<dbReference type="PROSITE" id="PS50949">
    <property type="entry name" value="HTH_GNTR"/>
    <property type="match status" value="1"/>
</dbReference>
<keyword evidence="3" id="KW-0804">Transcription</keyword>
<dbReference type="Pfam" id="PF07729">
    <property type="entry name" value="FCD"/>
    <property type="match status" value="1"/>
</dbReference>
<dbReference type="SUPFAM" id="SSF48008">
    <property type="entry name" value="GntR ligand-binding domain-like"/>
    <property type="match status" value="1"/>
</dbReference>